<keyword evidence="2" id="KW-1185">Reference proteome</keyword>
<name>A0ABN9LJC7_9NEOB</name>
<evidence type="ECO:0000313" key="1">
    <source>
        <dbReference type="EMBL" id="CAJ0939416.1"/>
    </source>
</evidence>
<organism evidence="1 2">
    <name type="scientific">Ranitomeya imitator</name>
    <name type="common">mimic poison frog</name>
    <dbReference type="NCBI Taxonomy" id="111125"/>
    <lineage>
        <taxon>Eukaryota</taxon>
        <taxon>Metazoa</taxon>
        <taxon>Chordata</taxon>
        <taxon>Craniata</taxon>
        <taxon>Vertebrata</taxon>
        <taxon>Euteleostomi</taxon>
        <taxon>Amphibia</taxon>
        <taxon>Batrachia</taxon>
        <taxon>Anura</taxon>
        <taxon>Neobatrachia</taxon>
        <taxon>Hyloidea</taxon>
        <taxon>Dendrobatidae</taxon>
        <taxon>Dendrobatinae</taxon>
        <taxon>Ranitomeya</taxon>
    </lineage>
</organism>
<dbReference type="EMBL" id="CAUEEQ010015553">
    <property type="protein sequence ID" value="CAJ0939416.1"/>
    <property type="molecule type" value="Genomic_DNA"/>
</dbReference>
<comment type="caution">
    <text evidence="1">The sequence shown here is derived from an EMBL/GenBank/DDBJ whole genome shotgun (WGS) entry which is preliminary data.</text>
</comment>
<reference evidence="1" key="1">
    <citation type="submission" date="2023-07" db="EMBL/GenBank/DDBJ databases">
        <authorList>
            <person name="Stuckert A."/>
        </authorList>
    </citation>
    <scope>NUCLEOTIDE SEQUENCE</scope>
</reference>
<accession>A0ABN9LJC7</accession>
<protein>
    <submittedName>
        <fullName evidence="1">Uncharacterized protein</fullName>
    </submittedName>
</protein>
<sequence>MTENDDKEHIKLCYSLLLEALRRKGCTAVPLVRHDITTMNFKQTNSDAVEVQTFSFHLSVSILKLDEGFRNFSSLTYATPFLKGPKAPSPHITTRGSVPTHYHTKLRPHTLPHEAPSPHITTRGSVPTHYHMRLCPHTLPHEAPSAHITTRGSVLTHYHMRLHPHTLPHEAPSSHINTQGSVPPHYHTRLCPHTLPHEAPSSYITTRVCVPTHYHTRLCPHTLPHEAIECCHYLL</sequence>
<proteinExistence type="predicted"/>
<dbReference type="Proteomes" id="UP001176940">
    <property type="component" value="Unassembled WGS sequence"/>
</dbReference>
<evidence type="ECO:0000313" key="2">
    <source>
        <dbReference type="Proteomes" id="UP001176940"/>
    </source>
</evidence>
<gene>
    <name evidence="1" type="ORF">RIMI_LOCUS8009850</name>
</gene>